<dbReference type="PROSITE" id="PS50086">
    <property type="entry name" value="TBC_RABGAP"/>
    <property type="match status" value="1"/>
</dbReference>
<dbReference type="STRING" id="4846.A0A367KQF0"/>
<name>A0A367KQF0_RHIST</name>
<evidence type="ECO:0000259" key="4">
    <source>
        <dbReference type="PROSITE" id="PS50086"/>
    </source>
</evidence>
<organism evidence="5 6">
    <name type="scientific">Rhizopus stolonifer</name>
    <name type="common">Rhizopus nigricans</name>
    <dbReference type="NCBI Taxonomy" id="4846"/>
    <lineage>
        <taxon>Eukaryota</taxon>
        <taxon>Fungi</taxon>
        <taxon>Fungi incertae sedis</taxon>
        <taxon>Mucoromycota</taxon>
        <taxon>Mucoromycotina</taxon>
        <taxon>Mucoromycetes</taxon>
        <taxon>Mucorales</taxon>
        <taxon>Mucorineae</taxon>
        <taxon>Rhizopodaceae</taxon>
        <taxon>Rhizopus</taxon>
    </lineage>
</organism>
<feature type="compositionally biased region" description="Acidic residues" evidence="3">
    <location>
        <begin position="1"/>
        <end position="10"/>
    </location>
</feature>
<dbReference type="Proteomes" id="UP000253551">
    <property type="component" value="Unassembled WGS sequence"/>
</dbReference>
<dbReference type="PANTHER" id="PTHR47219">
    <property type="entry name" value="RAB GTPASE-ACTIVATING PROTEIN 1-LIKE"/>
    <property type="match status" value="1"/>
</dbReference>
<dbReference type="InterPro" id="IPR035969">
    <property type="entry name" value="Rab-GAP_TBC_sf"/>
</dbReference>
<dbReference type="OrthoDB" id="295078at2759"/>
<dbReference type="GO" id="GO:0031267">
    <property type="term" value="F:small GTPase binding"/>
    <property type="evidence" value="ECO:0007669"/>
    <property type="project" value="TreeGrafter"/>
</dbReference>
<proteinExistence type="predicted"/>
<comment type="caution">
    <text evidence="5">The sequence shown here is derived from an EMBL/GenBank/DDBJ whole genome shotgun (WGS) entry which is preliminary data.</text>
</comment>
<feature type="coiled-coil region" evidence="2">
    <location>
        <begin position="506"/>
        <end position="561"/>
    </location>
</feature>
<keyword evidence="1" id="KW-0343">GTPase activation</keyword>
<dbReference type="InterPro" id="IPR050302">
    <property type="entry name" value="Rab_GAP_TBC_domain"/>
</dbReference>
<keyword evidence="6" id="KW-1185">Reference proteome</keyword>
<feature type="region of interest" description="Disordered" evidence="3">
    <location>
        <begin position="1"/>
        <end position="26"/>
    </location>
</feature>
<evidence type="ECO:0000256" key="1">
    <source>
        <dbReference type="ARBA" id="ARBA00022468"/>
    </source>
</evidence>
<feature type="region of interest" description="Disordered" evidence="3">
    <location>
        <begin position="421"/>
        <end position="455"/>
    </location>
</feature>
<dbReference type="EMBL" id="PJQM01000686">
    <property type="protein sequence ID" value="RCI04428.1"/>
    <property type="molecule type" value="Genomic_DNA"/>
</dbReference>
<dbReference type="SMART" id="SM00164">
    <property type="entry name" value="TBC"/>
    <property type="match status" value="1"/>
</dbReference>
<dbReference type="FunFam" id="1.10.8.270:FF:000001">
    <property type="entry name" value="TBC1 domain family member 1"/>
    <property type="match status" value="1"/>
</dbReference>
<dbReference type="InterPro" id="IPR000195">
    <property type="entry name" value="Rab-GAP-TBC_dom"/>
</dbReference>
<feature type="compositionally biased region" description="Basic and acidic residues" evidence="3">
    <location>
        <begin position="437"/>
        <end position="455"/>
    </location>
</feature>
<reference evidence="5 6" key="1">
    <citation type="journal article" date="2018" name="G3 (Bethesda)">
        <title>Phylogenetic and Phylogenomic Definition of Rhizopus Species.</title>
        <authorList>
            <person name="Gryganskyi A.P."/>
            <person name="Golan J."/>
            <person name="Dolatabadi S."/>
            <person name="Mondo S."/>
            <person name="Robb S."/>
            <person name="Idnurm A."/>
            <person name="Muszewska A."/>
            <person name="Steczkiewicz K."/>
            <person name="Masonjones S."/>
            <person name="Liao H.L."/>
            <person name="Gajdeczka M.T."/>
            <person name="Anike F."/>
            <person name="Vuek A."/>
            <person name="Anishchenko I.M."/>
            <person name="Voigt K."/>
            <person name="de Hoog G.S."/>
            <person name="Smith M.E."/>
            <person name="Heitman J."/>
            <person name="Vilgalys R."/>
            <person name="Stajich J.E."/>
        </authorList>
    </citation>
    <scope>NUCLEOTIDE SEQUENCE [LARGE SCALE GENOMIC DNA]</scope>
    <source>
        <strain evidence="5 6">LSU 92-RS-03</strain>
    </source>
</reference>
<dbReference type="Gene3D" id="1.10.8.270">
    <property type="entry name" value="putative rabgap domain of human tbc1 domain family member 14 like domains"/>
    <property type="match status" value="1"/>
</dbReference>
<evidence type="ECO:0000313" key="5">
    <source>
        <dbReference type="EMBL" id="RCI04428.1"/>
    </source>
</evidence>
<accession>A0A367KQF0</accession>
<protein>
    <submittedName>
        <fullName evidence="5">GTPase-activating protein</fullName>
    </submittedName>
</protein>
<evidence type="ECO:0000313" key="6">
    <source>
        <dbReference type="Proteomes" id="UP000253551"/>
    </source>
</evidence>
<dbReference type="FunFam" id="1.10.472.80:FF:000027">
    <property type="entry name" value="GTPase activating protein (Evi5)"/>
    <property type="match status" value="1"/>
</dbReference>
<keyword evidence="2" id="KW-0175">Coiled coil</keyword>
<gene>
    <name evidence="5" type="primary">GYP5_11</name>
    <name evidence="5" type="ORF">CU098_012755</name>
</gene>
<dbReference type="GO" id="GO:0005096">
    <property type="term" value="F:GTPase activator activity"/>
    <property type="evidence" value="ECO:0007669"/>
    <property type="project" value="UniProtKB-KW"/>
</dbReference>
<evidence type="ECO:0000256" key="2">
    <source>
        <dbReference type="SAM" id="Coils"/>
    </source>
</evidence>
<sequence>MSFIEQDLESFTDSNSSLSDFEDHHRPDVVRYSSTPNLIEEKENNPRFSFWSPFRPQPIKQHSLPPSRPSAAFAARQQKLARPMSIITPLPGFQEALLAQMEQLNMANTNDPRSKRQSIRYSLVAQNKGKEDYDWDFWAGTMCDYNNLNKINKDLVQHVRSGIPPSIRGLAWQMISRAKDGALALNYLHLLKLQSPYDKMIQRDLARTFPGHTYFKDSDGQGQEGLYNVVRAFSLYDKEVGYCQGLAFIVGPMLLNMPEEEAFCLLVKLMNTYGLRGHFTPEMEGLQLRLHQFDALVEEYLPRISRHLKQQGINSTMYASQWFMTLFAYKFPLHLVFRIYDVMFTEGISTLFKFAIALLKRNEGQLLGFEFEHLLDFLKNGLFEQYKDDDRRFVSDACELEIPLKRLMFLEKEHKQKLQREAAEASQIEELQQTKSTLERERRAAQDRRDTLRQEHQDIRQQLKETLEQLQSLKDETLSLTGLVTSLEQSVSALPKNIEIKSQPELEKLCKENALLTEKNSSLEDELQSAEVTLIDMKMRYAQSENERESLHKRLFELKKLIS</sequence>
<evidence type="ECO:0000256" key="3">
    <source>
        <dbReference type="SAM" id="MobiDB-lite"/>
    </source>
</evidence>
<dbReference type="Gene3D" id="1.10.10.750">
    <property type="entry name" value="Ypt/Rab-GAP domain of gyp1p, domain 1"/>
    <property type="match status" value="1"/>
</dbReference>
<feature type="domain" description="Rab-GAP TBC" evidence="4">
    <location>
        <begin position="162"/>
        <end position="347"/>
    </location>
</feature>
<dbReference type="SUPFAM" id="SSF47923">
    <property type="entry name" value="Ypt/Rab-GAP domain of gyp1p"/>
    <property type="match status" value="2"/>
</dbReference>
<dbReference type="PANTHER" id="PTHR47219:SF9">
    <property type="entry name" value="GTPASE ACTIVATING PROTEIN AND CENTROSOME-ASSOCIATED, ISOFORM B"/>
    <property type="match status" value="1"/>
</dbReference>
<dbReference type="Gene3D" id="1.10.472.80">
    <property type="entry name" value="Ypt/Rab-GAP domain of gyp1p, domain 3"/>
    <property type="match status" value="1"/>
</dbReference>
<dbReference type="AlphaFoldDB" id="A0A367KQF0"/>
<dbReference type="Pfam" id="PF23436">
    <property type="entry name" value="RabGap-TBC_2"/>
    <property type="match status" value="1"/>
</dbReference>